<feature type="region of interest" description="Disordered" evidence="1">
    <location>
        <begin position="1"/>
        <end position="21"/>
    </location>
</feature>
<sequence>RVVQNLSSNDQHAVSKAMQESDTLIKEISKTGVDRTVINKSPPQPTKEQISPNAFMSALEKDAQ</sequence>
<evidence type="ECO:0000313" key="3">
    <source>
        <dbReference type="Proteomes" id="UP000681720"/>
    </source>
</evidence>
<evidence type="ECO:0000313" key="2">
    <source>
        <dbReference type="EMBL" id="CAF4265706.1"/>
    </source>
</evidence>
<organism evidence="2 3">
    <name type="scientific">Rotaria magnacalcarata</name>
    <dbReference type="NCBI Taxonomy" id="392030"/>
    <lineage>
        <taxon>Eukaryota</taxon>
        <taxon>Metazoa</taxon>
        <taxon>Spiralia</taxon>
        <taxon>Gnathifera</taxon>
        <taxon>Rotifera</taxon>
        <taxon>Eurotatoria</taxon>
        <taxon>Bdelloidea</taxon>
        <taxon>Philodinida</taxon>
        <taxon>Philodinidae</taxon>
        <taxon>Rotaria</taxon>
    </lineage>
</organism>
<feature type="compositionally biased region" description="Polar residues" evidence="1">
    <location>
        <begin position="38"/>
        <end position="54"/>
    </location>
</feature>
<evidence type="ECO:0000256" key="1">
    <source>
        <dbReference type="SAM" id="MobiDB-lite"/>
    </source>
</evidence>
<comment type="caution">
    <text evidence="2">The sequence shown here is derived from an EMBL/GenBank/DDBJ whole genome shotgun (WGS) entry which is preliminary data.</text>
</comment>
<name>A0A8S2TJM7_9BILA</name>
<proteinExistence type="predicted"/>
<feature type="non-terminal residue" evidence="2">
    <location>
        <position position="64"/>
    </location>
</feature>
<feature type="region of interest" description="Disordered" evidence="1">
    <location>
        <begin position="34"/>
        <end position="64"/>
    </location>
</feature>
<dbReference type="AlphaFoldDB" id="A0A8S2TJM7"/>
<dbReference type="Proteomes" id="UP000681720">
    <property type="component" value="Unassembled WGS sequence"/>
</dbReference>
<gene>
    <name evidence="2" type="ORF">GIL414_LOCUS24325</name>
</gene>
<feature type="non-terminal residue" evidence="2">
    <location>
        <position position="1"/>
    </location>
</feature>
<dbReference type="EMBL" id="CAJOBJ010029686">
    <property type="protein sequence ID" value="CAF4265706.1"/>
    <property type="molecule type" value="Genomic_DNA"/>
</dbReference>
<accession>A0A8S2TJM7</accession>
<reference evidence="2" key="1">
    <citation type="submission" date="2021-02" db="EMBL/GenBank/DDBJ databases">
        <authorList>
            <person name="Nowell W R."/>
        </authorList>
    </citation>
    <scope>NUCLEOTIDE SEQUENCE</scope>
</reference>
<protein>
    <submittedName>
        <fullName evidence="2">Uncharacterized protein</fullName>
    </submittedName>
</protein>